<accession>A0A402D439</accession>
<keyword evidence="2" id="KW-1185">Reference proteome</keyword>
<dbReference type="PANTHER" id="PTHR46623:SF6">
    <property type="entry name" value="ALPHA_BETA-HYDROLASES SUPERFAMILY PROTEIN"/>
    <property type="match status" value="1"/>
</dbReference>
<dbReference type="EMBL" id="AP025739">
    <property type="protein sequence ID" value="BDI29652.1"/>
    <property type="molecule type" value="Genomic_DNA"/>
</dbReference>
<name>A0A402D439_9BACT</name>
<dbReference type="OrthoDB" id="9771666at2"/>
<protein>
    <submittedName>
        <fullName evidence="1">Carboxymethylenebutenolidase</fullName>
    </submittedName>
</protein>
<dbReference type="SUPFAM" id="SSF53474">
    <property type="entry name" value="alpha/beta-Hydrolases"/>
    <property type="match status" value="1"/>
</dbReference>
<organism evidence="1 2">
    <name type="scientific">Capsulimonas corticalis</name>
    <dbReference type="NCBI Taxonomy" id="2219043"/>
    <lineage>
        <taxon>Bacteria</taxon>
        <taxon>Bacillati</taxon>
        <taxon>Armatimonadota</taxon>
        <taxon>Armatimonadia</taxon>
        <taxon>Capsulimonadales</taxon>
        <taxon>Capsulimonadaceae</taxon>
        <taxon>Capsulimonas</taxon>
    </lineage>
</organism>
<evidence type="ECO:0000313" key="1">
    <source>
        <dbReference type="EMBL" id="BDI29652.1"/>
    </source>
</evidence>
<reference evidence="1 2" key="1">
    <citation type="journal article" date="2019" name="Int. J. Syst. Evol. Microbiol.">
        <title>Capsulimonas corticalis gen. nov., sp. nov., an aerobic capsulated bacterium, of a novel bacterial order, Capsulimonadales ord. nov., of the class Armatimonadia of the phylum Armatimonadetes.</title>
        <authorList>
            <person name="Li J."/>
            <person name="Kudo C."/>
            <person name="Tonouchi A."/>
        </authorList>
    </citation>
    <scope>NUCLEOTIDE SEQUENCE [LARGE SCALE GENOMIC DNA]</scope>
    <source>
        <strain evidence="1 2">AX-7</strain>
    </source>
</reference>
<dbReference type="Gene3D" id="3.40.50.1820">
    <property type="entry name" value="alpha/beta hydrolase"/>
    <property type="match status" value="1"/>
</dbReference>
<gene>
    <name evidence="1" type="ORF">CCAX7_17030</name>
</gene>
<dbReference type="RefSeq" id="WP_119324244.1">
    <property type="nucleotide sequence ID" value="NZ_AP025739.1"/>
</dbReference>
<dbReference type="GO" id="GO:0016787">
    <property type="term" value="F:hydrolase activity"/>
    <property type="evidence" value="ECO:0007669"/>
    <property type="project" value="InterPro"/>
</dbReference>
<dbReference type="Pfam" id="PF01738">
    <property type="entry name" value="DLH"/>
    <property type="match status" value="1"/>
</dbReference>
<dbReference type="InterPro" id="IPR051049">
    <property type="entry name" value="Dienelactone_hydrolase-like"/>
</dbReference>
<dbReference type="Proteomes" id="UP000287394">
    <property type="component" value="Chromosome"/>
</dbReference>
<proteinExistence type="predicted"/>
<sequence length="267" mass="28877">MASPANGYAQAVQPIAPNTIHTDTEGLIAEDIQIPTSDGAIYGYYAAPEGGQSLPTIVVIHEIFSVHEHIKDVARRLAKLGYLAIAPDFFGRQGDVSQLADHQQIFTEVVSKVPDAQVLSDIDAAFDWATQSGLADPARLAVTGFCWGGRLTWLYAAHTDRIQAGVAWYGRLASKTDPLHPQQPIDVAAHLKAPVLGLYGGQDAGIPQDQVSAVQEILKDAGGPSRIHVYPEAGHAFYADYRPSYKPIEAEDGFTSLRDWLRTYGVS</sequence>
<evidence type="ECO:0000313" key="2">
    <source>
        <dbReference type="Proteomes" id="UP000287394"/>
    </source>
</evidence>
<dbReference type="PANTHER" id="PTHR46623">
    <property type="entry name" value="CARBOXYMETHYLENEBUTENOLIDASE-RELATED"/>
    <property type="match status" value="1"/>
</dbReference>
<dbReference type="AlphaFoldDB" id="A0A402D439"/>
<dbReference type="KEGG" id="ccot:CCAX7_17030"/>
<dbReference type="InterPro" id="IPR029058">
    <property type="entry name" value="AB_hydrolase_fold"/>
</dbReference>
<dbReference type="InterPro" id="IPR002925">
    <property type="entry name" value="Dienelactn_hydro"/>
</dbReference>